<gene>
    <name evidence="2" type="ORF">GE300_00625</name>
</gene>
<dbReference type="EMBL" id="WIND01000001">
    <property type="protein sequence ID" value="MSU88116.1"/>
    <property type="molecule type" value="Genomic_DNA"/>
</dbReference>
<dbReference type="RefSeq" id="WP_154443880.1">
    <property type="nucleotide sequence ID" value="NZ_WIND01000001.1"/>
</dbReference>
<evidence type="ECO:0000313" key="3">
    <source>
        <dbReference type="Proteomes" id="UP000474957"/>
    </source>
</evidence>
<dbReference type="AlphaFoldDB" id="A0A6L5YUL0"/>
<keyword evidence="1" id="KW-0812">Transmembrane</keyword>
<accession>A0A6L5YUL0</accession>
<sequence>MSTAVSTPDNVHQLSRLAREAIDQAEAAERLHRRTRGRRALLRGLMLSGIAAGLVLPLVQALLAA</sequence>
<name>A0A6L5YUL0_9RHOB</name>
<reference evidence="2 3" key="1">
    <citation type="submission" date="2019-10" db="EMBL/GenBank/DDBJ databases">
        <title>Cognatihalovulum marinum gen. nov. sp. nov., a new member of the family Rhodobacteraceae isolated from deep seawater of the Northwest Indian Ocean.</title>
        <authorList>
            <person name="Ruan C."/>
            <person name="Wang J."/>
            <person name="Zheng X."/>
            <person name="Song L."/>
            <person name="Zhu Y."/>
            <person name="Huang Y."/>
            <person name="Lu Z."/>
            <person name="Du W."/>
            <person name="Huang L."/>
            <person name="Dai X."/>
        </authorList>
    </citation>
    <scope>NUCLEOTIDE SEQUENCE [LARGE SCALE GENOMIC DNA]</scope>
    <source>
        <strain evidence="2 3">2CG4</strain>
    </source>
</reference>
<keyword evidence="3" id="KW-1185">Reference proteome</keyword>
<comment type="caution">
    <text evidence="2">The sequence shown here is derived from an EMBL/GenBank/DDBJ whole genome shotgun (WGS) entry which is preliminary data.</text>
</comment>
<evidence type="ECO:0000313" key="2">
    <source>
        <dbReference type="EMBL" id="MSU88116.1"/>
    </source>
</evidence>
<keyword evidence="1" id="KW-1133">Transmembrane helix</keyword>
<dbReference type="Proteomes" id="UP000474957">
    <property type="component" value="Unassembled WGS sequence"/>
</dbReference>
<evidence type="ECO:0000256" key="1">
    <source>
        <dbReference type="SAM" id="Phobius"/>
    </source>
</evidence>
<feature type="transmembrane region" description="Helical" evidence="1">
    <location>
        <begin position="40"/>
        <end position="63"/>
    </location>
</feature>
<keyword evidence="1" id="KW-0472">Membrane</keyword>
<protein>
    <submittedName>
        <fullName evidence="2">Uncharacterized protein</fullName>
    </submittedName>
</protein>
<organism evidence="2 3">
    <name type="scientific">Halovulum marinum</name>
    <dbReference type="NCBI Taxonomy" id="2662447"/>
    <lineage>
        <taxon>Bacteria</taxon>
        <taxon>Pseudomonadati</taxon>
        <taxon>Pseudomonadota</taxon>
        <taxon>Alphaproteobacteria</taxon>
        <taxon>Rhodobacterales</taxon>
        <taxon>Paracoccaceae</taxon>
        <taxon>Halovulum</taxon>
    </lineage>
</organism>
<proteinExistence type="predicted"/>